<evidence type="ECO:0000256" key="4">
    <source>
        <dbReference type="ARBA" id="ARBA00022741"/>
    </source>
</evidence>
<evidence type="ECO:0000256" key="7">
    <source>
        <dbReference type="ARBA" id="ARBA00023204"/>
    </source>
</evidence>
<feature type="coiled-coil region" evidence="10">
    <location>
        <begin position="331"/>
        <end position="375"/>
    </location>
</feature>
<dbReference type="GO" id="GO:0043590">
    <property type="term" value="C:bacterial nucleoid"/>
    <property type="evidence" value="ECO:0007669"/>
    <property type="project" value="TreeGrafter"/>
</dbReference>
<gene>
    <name evidence="11" type="primary">recN</name>
    <name evidence="11" type="ORF">BWY41_00187</name>
</gene>
<evidence type="ECO:0000256" key="9">
    <source>
        <dbReference type="PIRNR" id="PIRNR003128"/>
    </source>
</evidence>
<dbReference type="Gene3D" id="3.40.50.300">
    <property type="entry name" value="P-loop containing nucleotide triphosphate hydrolases"/>
    <property type="match status" value="2"/>
</dbReference>
<dbReference type="InterPro" id="IPR004604">
    <property type="entry name" value="DNA_recomb/repair_RecN"/>
</dbReference>
<organism evidence="11">
    <name type="scientific">Candidatus Atribacter allofermentans</name>
    <dbReference type="NCBI Taxonomy" id="1852833"/>
    <lineage>
        <taxon>Bacteria</taxon>
        <taxon>Pseudomonadati</taxon>
        <taxon>Atribacterota</taxon>
        <taxon>Atribacteria</taxon>
        <taxon>Atribacterales</taxon>
        <taxon>Atribacteraceae</taxon>
        <taxon>Atribacter</taxon>
    </lineage>
</organism>
<comment type="function">
    <text evidence="1 9">May be involved in recombinational repair of damaged DNA.</text>
</comment>
<dbReference type="GO" id="GO:0009432">
    <property type="term" value="P:SOS response"/>
    <property type="evidence" value="ECO:0007669"/>
    <property type="project" value="TreeGrafter"/>
</dbReference>
<evidence type="ECO:0000256" key="2">
    <source>
        <dbReference type="ARBA" id="ARBA00009441"/>
    </source>
</evidence>
<evidence type="ECO:0000256" key="5">
    <source>
        <dbReference type="ARBA" id="ARBA00022763"/>
    </source>
</evidence>
<keyword evidence="7 9" id="KW-0234">DNA repair</keyword>
<comment type="similarity">
    <text evidence="2 9">Belongs to the RecN family.</text>
</comment>
<evidence type="ECO:0000313" key="11">
    <source>
        <dbReference type="EMBL" id="OQA61236.1"/>
    </source>
</evidence>
<name>A0A1V5T3A4_9BACT</name>
<evidence type="ECO:0000256" key="1">
    <source>
        <dbReference type="ARBA" id="ARBA00003618"/>
    </source>
</evidence>
<dbReference type="EMBL" id="MWBQ01000021">
    <property type="protein sequence ID" value="OQA61236.1"/>
    <property type="molecule type" value="Genomic_DNA"/>
</dbReference>
<accession>A0A1V5T3A4</accession>
<dbReference type="PANTHER" id="PTHR11059">
    <property type="entry name" value="DNA REPAIR PROTEIN RECN"/>
    <property type="match status" value="1"/>
</dbReference>
<evidence type="ECO:0000256" key="10">
    <source>
        <dbReference type="SAM" id="Coils"/>
    </source>
</evidence>
<dbReference type="CDD" id="cd03241">
    <property type="entry name" value="ABC_RecN"/>
    <property type="match status" value="2"/>
</dbReference>
<keyword evidence="6" id="KW-0067">ATP-binding</keyword>
<keyword evidence="10" id="KW-0175">Coiled coil</keyword>
<dbReference type="InterPro" id="IPR027417">
    <property type="entry name" value="P-loop_NTPase"/>
</dbReference>
<dbReference type="PANTHER" id="PTHR11059:SF0">
    <property type="entry name" value="DNA REPAIR PROTEIN RECN"/>
    <property type="match status" value="1"/>
</dbReference>
<dbReference type="GO" id="GO:0006281">
    <property type="term" value="P:DNA repair"/>
    <property type="evidence" value="ECO:0007669"/>
    <property type="project" value="UniProtKB-KW"/>
</dbReference>
<evidence type="ECO:0000256" key="8">
    <source>
        <dbReference type="ARBA" id="ARBA00033408"/>
    </source>
</evidence>
<dbReference type="GO" id="GO:0005524">
    <property type="term" value="F:ATP binding"/>
    <property type="evidence" value="ECO:0007669"/>
    <property type="project" value="UniProtKB-KW"/>
</dbReference>
<protein>
    <recommendedName>
        <fullName evidence="3 9">DNA repair protein RecN</fullName>
    </recommendedName>
    <alternativeName>
        <fullName evidence="8 9">Recombination protein N</fullName>
    </alternativeName>
</protein>
<dbReference type="PIRSF" id="PIRSF003128">
    <property type="entry name" value="RecN"/>
    <property type="match status" value="1"/>
</dbReference>
<reference evidence="11" key="1">
    <citation type="submission" date="2017-02" db="EMBL/GenBank/DDBJ databases">
        <title>Delving into the versatile metabolic prowess of the omnipresent phylum Bacteroidetes.</title>
        <authorList>
            <person name="Nobu M.K."/>
            <person name="Mei R."/>
            <person name="Narihiro T."/>
            <person name="Kuroda K."/>
            <person name="Liu W.-T."/>
        </authorList>
    </citation>
    <scope>NUCLEOTIDE SEQUENCE</scope>
    <source>
        <strain evidence="11">ADurb.Bin276</strain>
    </source>
</reference>
<dbReference type="GO" id="GO:0006310">
    <property type="term" value="P:DNA recombination"/>
    <property type="evidence" value="ECO:0007669"/>
    <property type="project" value="InterPro"/>
</dbReference>
<sequence length="565" mass="64317">MLRELVIKDFVIVDSQHLELEGGLVAITGETGTGKSLIIDAISLLKGGRAVEGMIRRDRKSALIEGLFDLSSGPDLIQWLEENELTGEVPGEVVLSREIHRDGRNRARINGRSVPVGLLKEAAAMLIDIYGQREHERFLANENQLNILDDFLDKTGNKERELYRQKYTDWLQTKHELEQLMAGDLSRWGELKFAFQEFEEMGLSPEKMNEIEEEFRLLANMQYYCSALDAFFILMEGNESGEGITTLLSRLAYEVEKIPTEGKFLALNGIAENLRGIETELQEIALEVAALRSQLDYSTDKIVKIEKSVAEIEHLKRKYRCRTTSELIDYRKSIEEKLLEVERQIEKKKQLEEQLEKYQRELLDSGEKLSQYRQKAAKIMKNRLEEELKQLAFSKVKFEVSFDMVPVEQKRFWATGLDSISFMISLNPGQPLGPVMEVTSGGELSRLVLGIKSIALEMKNLPVMIFDEIDQGVGGKTAFWIGEKLRVIASGRQIVCVTHLPQIACFADQHLRVDKHTDGQDTWAEISDLQGREKRLQELARMMGGEKSTVPALQFAETLMERAGK</sequence>
<comment type="caution">
    <text evidence="11">The sequence shown here is derived from an EMBL/GenBank/DDBJ whole genome shotgun (WGS) entry which is preliminary data.</text>
</comment>
<evidence type="ECO:0000256" key="3">
    <source>
        <dbReference type="ARBA" id="ARBA00021315"/>
    </source>
</evidence>
<keyword evidence="4" id="KW-0547">Nucleotide-binding</keyword>
<dbReference type="SUPFAM" id="SSF52540">
    <property type="entry name" value="P-loop containing nucleoside triphosphate hydrolases"/>
    <property type="match status" value="1"/>
</dbReference>
<evidence type="ECO:0000256" key="6">
    <source>
        <dbReference type="ARBA" id="ARBA00022840"/>
    </source>
</evidence>
<dbReference type="AlphaFoldDB" id="A0A1V5T3A4"/>
<dbReference type="NCBIfam" id="TIGR00634">
    <property type="entry name" value="recN"/>
    <property type="match status" value="1"/>
</dbReference>
<keyword evidence="5 9" id="KW-0227">DNA damage</keyword>
<dbReference type="Proteomes" id="UP000485569">
    <property type="component" value="Unassembled WGS sequence"/>
</dbReference>
<proteinExistence type="inferred from homology"/>